<keyword evidence="3" id="KW-0288">FMN</keyword>
<dbReference type="InterPro" id="IPR037396">
    <property type="entry name" value="FMN_HAD"/>
</dbReference>
<dbReference type="PANTHER" id="PTHR10578:SF107">
    <property type="entry name" value="2-HYDROXYACID OXIDASE 1"/>
    <property type="match status" value="1"/>
</dbReference>
<protein>
    <submittedName>
        <fullName evidence="6">FMN-dependent dehydrogenase</fullName>
    </submittedName>
</protein>
<keyword evidence="4" id="KW-0560">Oxidoreductase</keyword>
<feature type="domain" description="FMN hydroxy acid dehydrogenase" evidence="5">
    <location>
        <begin position="170"/>
        <end position="283"/>
    </location>
</feature>
<dbReference type="Gene3D" id="3.20.20.70">
    <property type="entry name" value="Aldolase class I"/>
    <property type="match status" value="1"/>
</dbReference>
<comment type="cofactor">
    <cofactor evidence="1">
        <name>FMN</name>
        <dbReference type="ChEBI" id="CHEBI:58210"/>
    </cofactor>
</comment>
<dbReference type="GO" id="GO:0016491">
    <property type="term" value="F:oxidoreductase activity"/>
    <property type="evidence" value="ECO:0007669"/>
    <property type="project" value="UniProtKB-KW"/>
</dbReference>
<evidence type="ECO:0000256" key="1">
    <source>
        <dbReference type="ARBA" id="ARBA00001917"/>
    </source>
</evidence>
<keyword evidence="7" id="KW-1185">Reference proteome</keyword>
<dbReference type="Pfam" id="PF01070">
    <property type="entry name" value="FMN_dh"/>
    <property type="match status" value="1"/>
</dbReference>
<dbReference type="PANTHER" id="PTHR10578">
    <property type="entry name" value="S -2-HYDROXY-ACID OXIDASE-RELATED"/>
    <property type="match status" value="1"/>
</dbReference>
<evidence type="ECO:0000256" key="2">
    <source>
        <dbReference type="ARBA" id="ARBA00022630"/>
    </source>
</evidence>
<dbReference type="PROSITE" id="PS51349">
    <property type="entry name" value="FMN_HYDROXY_ACID_DH_2"/>
    <property type="match status" value="1"/>
</dbReference>
<evidence type="ECO:0000256" key="4">
    <source>
        <dbReference type="ARBA" id="ARBA00023002"/>
    </source>
</evidence>
<dbReference type="KEGG" id="sper:EW093_01795"/>
<dbReference type="InterPro" id="IPR000262">
    <property type="entry name" value="FMN-dep_DH"/>
</dbReference>
<evidence type="ECO:0000259" key="5">
    <source>
        <dbReference type="PROSITE" id="PS51349"/>
    </source>
</evidence>
<gene>
    <name evidence="6" type="ORF">EW093_01795</name>
</gene>
<evidence type="ECO:0000313" key="6">
    <source>
        <dbReference type="EMBL" id="QEN06329.1"/>
    </source>
</evidence>
<dbReference type="AlphaFoldDB" id="A0A5C1QGX3"/>
<organism evidence="6 7">
    <name type="scientific">Thiospirochaeta perfilievii</name>
    <dbReference type="NCBI Taxonomy" id="252967"/>
    <lineage>
        <taxon>Bacteria</taxon>
        <taxon>Pseudomonadati</taxon>
        <taxon>Spirochaetota</taxon>
        <taxon>Spirochaetia</taxon>
        <taxon>Spirochaetales</taxon>
        <taxon>Spirochaetaceae</taxon>
        <taxon>Thiospirochaeta</taxon>
    </lineage>
</organism>
<dbReference type="EMBL" id="CP035807">
    <property type="protein sequence ID" value="QEN06329.1"/>
    <property type="molecule type" value="Genomic_DNA"/>
</dbReference>
<accession>A0A5C1QGX3</accession>
<sequence length="283" mass="31224">MHKSCRGCSVCNGYGCRGEVPGMGGKGQALTFINNFKSWNEIEVDISGVDLPLLGIAPMTGVGQNMGNVYPESVFHNYMVSGAKKAGIMPCIGDGTPDFKLQSGIKALKDNNITGTAFIKPYPNNIILERFKMVEPYVDIMGVDIDSYRIPTMEGLVSLEQKSEEQLLELKEACNKRFIVKGIQSQNDLELMIKVKPDIVVVSNHGGRVFDNGEGIAYRFKELIPELKKIANEVWVDGGLRTISHLKKAKALGAYRVLIGRPLIKATAVFKEDGVPYWLKQLK</sequence>
<dbReference type="OrthoDB" id="9770452at2"/>
<dbReference type="InterPro" id="IPR013785">
    <property type="entry name" value="Aldolase_TIM"/>
</dbReference>
<keyword evidence="2" id="KW-0285">Flavoprotein</keyword>
<dbReference type="SUPFAM" id="SSF51395">
    <property type="entry name" value="FMN-linked oxidoreductases"/>
    <property type="match status" value="1"/>
</dbReference>
<reference evidence="6 7" key="1">
    <citation type="submission" date="2019-02" db="EMBL/GenBank/DDBJ databases">
        <authorList>
            <person name="Fomenkov A."/>
            <person name="Dubinina G."/>
            <person name="Grabovich M."/>
            <person name="Vincze T."/>
            <person name="Roberts R.J."/>
        </authorList>
    </citation>
    <scope>NUCLEOTIDE SEQUENCE [LARGE SCALE GENOMIC DNA]</scope>
    <source>
        <strain evidence="6 7">P</strain>
    </source>
</reference>
<evidence type="ECO:0000256" key="3">
    <source>
        <dbReference type="ARBA" id="ARBA00022643"/>
    </source>
</evidence>
<evidence type="ECO:0000313" key="7">
    <source>
        <dbReference type="Proteomes" id="UP000323824"/>
    </source>
</evidence>
<dbReference type="Proteomes" id="UP000323824">
    <property type="component" value="Chromosome"/>
</dbReference>
<name>A0A5C1QGX3_9SPIO</name>
<reference evidence="6 7" key="2">
    <citation type="submission" date="2019-09" db="EMBL/GenBank/DDBJ databases">
        <title>Complete Genome Sequence and Methylome Analysis of free living Spirochaetas.</title>
        <authorList>
            <person name="Leshcheva N."/>
            <person name="Mikheeva N."/>
        </authorList>
    </citation>
    <scope>NUCLEOTIDE SEQUENCE [LARGE SCALE GENOMIC DNA]</scope>
    <source>
        <strain evidence="6 7">P</strain>
    </source>
</reference>
<proteinExistence type="predicted"/>